<accession>A0A4V3X955</accession>
<feature type="compositionally biased region" description="Basic residues" evidence="1">
    <location>
        <begin position="65"/>
        <end position="83"/>
    </location>
</feature>
<comment type="caution">
    <text evidence="2">The sequence shown here is derived from an EMBL/GenBank/DDBJ whole genome shotgun (WGS) entry which is preliminary data.</text>
</comment>
<organism evidence="2 3">
    <name type="scientific">Phellinidium pouzarii</name>
    <dbReference type="NCBI Taxonomy" id="167371"/>
    <lineage>
        <taxon>Eukaryota</taxon>
        <taxon>Fungi</taxon>
        <taxon>Dikarya</taxon>
        <taxon>Basidiomycota</taxon>
        <taxon>Agaricomycotina</taxon>
        <taxon>Agaricomycetes</taxon>
        <taxon>Hymenochaetales</taxon>
        <taxon>Hymenochaetaceae</taxon>
        <taxon>Phellinidium</taxon>
    </lineage>
</organism>
<dbReference type="PANTHER" id="PTHR24030:SF0">
    <property type="entry name" value="PROTEIN CMSS1"/>
    <property type="match status" value="1"/>
</dbReference>
<dbReference type="AlphaFoldDB" id="A0A4V3X955"/>
<evidence type="ECO:0000313" key="3">
    <source>
        <dbReference type="Proteomes" id="UP000308199"/>
    </source>
</evidence>
<dbReference type="Proteomes" id="UP000308199">
    <property type="component" value="Unassembled WGS sequence"/>
</dbReference>
<feature type="region of interest" description="Disordered" evidence="1">
    <location>
        <begin position="20"/>
        <end position="97"/>
    </location>
</feature>
<protein>
    <submittedName>
        <fullName evidence="2">Uncharacterized protein</fullName>
    </submittedName>
</protein>
<evidence type="ECO:0000256" key="1">
    <source>
        <dbReference type="SAM" id="MobiDB-lite"/>
    </source>
</evidence>
<reference evidence="2 3" key="1">
    <citation type="submission" date="2019-02" db="EMBL/GenBank/DDBJ databases">
        <title>Genome sequencing of the rare red list fungi Phellinidium pouzarii.</title>
        <authorList>
            <person name="Buettner E."/>
            <person name="Kellner H."/>
        </authorList>
    </citation>
    <scope>NUCLEOTIDE SEQUENCE [LARGE SCALE GENOMIC DNA]</scope>
    <source>
        <strain evidence="2 3">DSM 108285</strain>
    </source>
</reference>
<proteinExistence type="predicted"/>
<dbReference type="OrthoDB" id="1929311at2759"/>
<dbReference type="PANTHER" id="PTHR24030">
    <property type="entry name" value="PROTEIN CMSS1"/>
    <property type="match status" value="1"/>
</dbReference>
<dbReference type="InterPro" id="IPR032704">
    <property type="entry name" value="Cms1"/>
</dbReference>
<dbReference type="GO" id="GO:0005634">
    <property type="term" value="C:nucleus"/>
    <property type="evidence" value="ECO:0007669"/>
    <property type="project" value="TreeGrafter"/>
</dbReference>
<feature type="non-terminal residue" evidence="2">
    <location>
        <position position="180"/>
    </location>
</feature>
<sequence length="180" mass="19525">MLPLRGDDLDDDFVLDDFVAVHSAGEDEDEASRTPSEDEEYFGTGAGAGAAASGSQLPPADAAKAKKRKRREKEKEKKAKKRRLVEGIDTKEPSSITAQPPAVLAEYLSAMQAKAFSNMSTMELEDIRIPESIIADTTVWTAPRTLDQLGDFIAKTVPTLKTRLSQKSKDTGAPTLLFIA</sequence>
<gene>
    <name evidence="2" type="ORF">EW145_g8531</name>
</gene>
<name>A0A4V3X955_9AGAM</name>
<dbReference type="Pfam" id="PF14617">
    <property type="entry name" value="CMS1"/>
    <property type="match status" value="1"/>
</dbReference>
<evidence type="ECO:0000313" key="2">
    <source>
        <dbReference type="EMBL" id="THG92932.1"/>
    </source>
</evidence>
<keyword evidence="3" id="KW-1185">Reference proteome</keyword>
<dbReference type="EMBL" id="SGPK01001474">
    <property type="protein sequence ID" value="THG92932.1"/>
    <property type="molecule type" value="Genomic_DNA"/>
</dbReference>
<dbReference type="GO" id="GO:0030686">
    <property type="term" value="C:90S preribosome"/>
    <property type="evidence" value="ECO:0007669"/>
    <property type="project" value="TreeGrafter"/>
</dbReference>